<name>A0A644VH69_9ZZZZ</name>
<dbReference type="Gene3D" id="2.60.40.2340">
    <property type="match status" value="1"/>
</dbReference>
<evidence type="ECO:0000313" key="1">
    <source>
        <dbReference type="EMBL" id="MPL90587.1"/>
    </source>
</evidence>
<sequence>MKKTILSAFVVLLTMPVFAQGFSTFIVEGSLHPAVIKNAKGDEPSSIEVIVSPKSDVSNINFKYRLLSGCSVSPAITADFTQPQKVLVTKNDGTSKEWILYVKQLTPASLPLELSFSTDNPSEWNHKVKGWAALGVDQSKPTVIRFGNKAVSFWVAFNEPAKQLKYELKMVSKEKVNFDGEFIVETSADGQKWKILKEFDETNQISVDGNYQHDLSKDVRFIRWTYITRNKLNLNLNNIEVTAE</sequence>
<proteinExistence type="predicted"/>
<organism evidence="1">
    <name type="scientific">bioreactor metagenome</name>
    <dbReference type="NCBI Taxonomy" id="1076179"/>
    <lineage>
        <taxon>unclassified sequences</taxon>
        <taxon>metagenomes</taxon>
        <taxon>ecological metagenomes</taxon>
    </lineage>
</organism>
<accession>A0A644VH69</accession>
<dbReference type="AlphaFoldDB" id="A0A644VH69"/>
<reference evidence="1" key="1">
    <citation type="submission" date="2019-08" db="EMBL/GenBank/DDBJ databases">
        <authorList>
            <person name="Kucharzyk K."/>
            <person name="Murdoch R.W."/>
            <person name="Higgins S."/>
            <person name="Loffler F."/>
        </authorList>
    </citation>
    <scope>NUCLEOTIDE SEQUENCE</scope>
</reference>
<gene>
    <name evidence="1" type="ORF">SDC9_36641</name>
</gene>
<comment type="caution">
    <text evidence="1">The sequence shown here is derived from an EMBL/GenBank/DDBJ whole genome shotgun (WGS) entry which is preliminary data.</text>
</comment>
<protein>
    <submittedName>
        <fullName evidence="1">Uncharacterized protein</fullName>
    </submittedName>
</protein>
<dbReference type="EMBL" id="VSSQ01000308">
    <property type="protein sequence ID" value="MPL90587.1"/>
    <property type="molecule type" value="Genomic_DNA"/>
</dbReference>